<dbReference type="InterPro" id="IPR017441">
    <property type="entry name" value="Protein_kinase_ATP_BS"/>
</dbReference>
<dbReference type="InterPro" id="IPR005543">
    <property type="entry name" value="PASTA_dom"/>
</dbReference>
<dbReference type="Pfam" id="PF00069">
    <property type="entry name" value="Pkinase"/>
    <property type="match status" value="1"/>
</dbReference>
<gene>
    <name evidence="13" type="primary">pknB</name>
    <name evidence="13" type="ORF">MUN76_10000</name>
</gene>
<keyword evidence="4 9" id="KW-0547">Nucleotide-binding</keyword>
<dbReference type="RefSeq" id="WP_244684369.1">
    <property type="nucleotide sequence ID" value="NZ_CP095043.1"/>
</dbReference>
<feature type="transmembrane region" description="Helical" evidence="10">
    <location>
        <begin position="343"/>
        <end position="364"/>
    </location>
</feature>
<dbReference type="PROSITE" id="PS00107">
    <property type="entry name" value="PROTEIN_KINASE_ATP"/>
    <property type="match status" value="1"/>
</dbReference>
<keyword evidence="5 13" id="KW-0418">Kinase</keyword>
<evidence type="ECO:0000256" key="10">
    <source>
        <dbReference type="SAM" id="Phobius"/>
    </source>
</evidence>
<dbReference type="Gene3D" id="1.10.510.10">
    <property type="entry name" value="Transferase(Phosphotransferase) domain 1"/>
    <property type="match status" value="1"/>
</dbReference>
<feature type="binding site" evidence="9">
    <location>
        <position position="53"/>
    </location>
    <ligand>
        <name>ATP</name>
        <dbReference type="ChEBI" id="CHEBI:30616"/>
    </ligand>
</feature>
<reference evidence="13 14" key="1">
    <citation type="submission" date="2022-04" db="EMBL/GenBank/DDBJ databases">
        <title>Leucobacter sp. isolated from rhizosphere of onion.</title>
        <authorList>
            <person name="Won M."/>
            <person name="Lee C.-M."/>
            <person name="Woen H.-Y."/>
            <person name="Kwon S.-W."/>
        </authorList>
    </citation>
    <scope>NUCLEOTIDE SEQUENCE [LARGE SCALE GENOMIC DNA]</scope>
    <source>
        <strain evidence="13 14">H25R-14</strain>
    </source>
</reference>
<dbReference type="PROSITE" id="PS50011">
    <property type="entry name" value="PROTEIN_KINASE_DOM"/>
    <property type="match status" value="1"/>
</dbReference>
<proteinExistence type="predicted"/>
<feature type="domain" description="PASTA" evidence="12">
    <location>
        <begin position="440"/>
        <end position="507"/>
    </location>
</feature>
<dbReference type="Gene3D" id="3.30.200.20">
    <property type="entry name" value="Phosphorylase Kinase, domain 1"/>
    <property type="match status" value="1"/>
</dbReference>
<feature type="domain" description="PASTA" evidence="12">
    <location>
        <begin position="374"/>
        <end position="439"/>
    </location>
</feature>
<dbReference type="EC" id="2.7.11.1" evidence="1"/>
<dbReference type="SUPFAM" id="SSF56112">
    <property type="entry name" value="Protein kinase-like (PK-like)"/>
    <property type="match status" value="1"/>
</dbReference>
<organism evidence="13 14">
    <name type="scientific">Leucobacter rhizosphaerae</name>
    <dbReference type="NCBI Taxonomy" id="2932245"/>
    <lineage>
        <taxon>Bacteria</taxon>
        <taxon>Bacillati</taxon>
        <taxon>Actinomycetota</taxon>
        <taxon>Actinomycetes</taxon>
        <taxon>Micrococcales</taxon>
        <taxon>Microbacteriaceae</taxon>
        <taxon>Leucobacter</taxon>
    </lineage>
</organism>
<comment type="catalytic activity">
    <reaction evidence="7">
        <text>L-threonyl-[protein] + ATP = O-phospho-L-threonyl-[protein] + ADP + H(+)</text>
        <dbReference type="Rhea" id="RHEA:46608"/>
        <dbReference type="Rhea" id="RHEA-COMP:11060"/>
        <dbReference type="Rhea" id="RHEA-COMP:11605"/>
        <dbReference type="ChEBI" id="CHEBI:15378"/>
        <dbReference type="ChEBI" id="CHEBI:30013"/>
        <dbReference type="ChEBI" id="CHEBI:30616"/>
        <dbReference type="ChEBI" id="CHEBI:61977"/>
        <dbReference type="ChEBI" id="CHEBI:456216"/>
        <dbReference type="EC" id="2.7.11.1"/>
    </reaction>
</comment>
<dbReference type="CDD" id="cd06577">
    <property type="entry name" value="PASTA_pknB"/>
    <property type="match status" value="2"/>
</dbReference>
<evidence type="ECO:0000259" key="11">
    <source>
        <dbReference type="PROSITE" id="PS50011"/>
    </source>
</evidence>
<evidence type="ECO:0000256" key="9">
    <source>
        <dbReference type="PROSITE-ProRule" id="PRU10141"/>
    </source>
</evidence>
<keyword evidence="10" id="KW-1133">Transmembrane helix</keyword>
<keyword evidence="6 9" id="KW-0067">ATP-binding</keyword>
<evidence type="ECO:0000256" key="6">
    <source>
        <dbReference type="ARBA" id="ARBA00022840"/>
    </source>
</evidence>
<name>A0ABY4FSX4_9MICO</name>
<dbReference type="PANTHER" id="PTHR43289:SF34">
    <property type="entry name" value="SERINE_THREONINE-PROTEIN KINASE YBDM-RELATED"/>
    <property type="match status" value="1"/>
</dbReference>
<evidence type="ECO:0000256" key="7">
    <source>
        <dbReference type="ARBA" id="ARBA00047899"/>
    </source>
</evidence>
<dbReference type="Pfam" id="PF03793">
    <property type="entry name" value="PASTA"/>
    <property type="match status" value="2"/>
</dbReference>
<dbReference type="EMBL" id="CP095043">
    <property type="protein sequence ID" value="UOQ59387.1"/>
    <property type="molecule type" value="Genomic_DNA"/>
</dbReference>
<evidence type="ECO:0000259" key="12">
    <source>
        <dbReference type="PROSITE" id="PS51178"/>
    </source>
</evidence>
<dbReference type="InterPro" id="IPR000719">
    <property type="entry name" value="Prot_kinase_dom"/>
</dbReference>
<evidence type="ECO:0000256" key="2">
    <source>
        <dbReference type="ARBA" id="ARBA00022527"/>
    </source>
</evidence>
<dbReference type="Gene3D" id="3.30.10.20">
    <property type="match status" value="2"/>
</dbReference>
<dbReference type="InterPro" id="IPR011009">
    <property type="entry name" value="Kinase-like_dom_sf"/>
</dbReference>
<dbReference type="CDD" id="cd14014">
    <property type="entry name" value="STKc_PknB_like"/>
    <property type="match status" value="1"/>
</dbReference>
<dbReference type="SMART" id="SM00740">
    <property type="entry name" value="PASTA"/>
    <property type="match status" value="2"/>
</dbReference>
<keyword evidence="3" id="KW-0808">Transferase</keyword>
<dbReference type="SMART" id="SM00220">
    <property type="entry name" value="S_TKc"/>
    <property type="match status" value="1"/>
</dbReference>
<keyword evidence="2" id="KW-0723">Serine/threonine-protein kinase</keyword>
<evidence type="ECO:0000256" key="3">
    <source>
        <dbReference type="ARBA" id="ARBA00022679"/>
    </source>
</evidence>
<feature type="domain" description="Protein kinase" evidence="11">
    <location>
        <begin position="24"/>
        <end position="300"/>
    </location>
</feature>
<evidence type="ECO:0000313" key="13">
    <source>
        <dbReference type="EMBL" id="UOQ59387.1"/>
    </source>
</evidence>
<evidence type="ECO:0000256" key="5">
    <source>
        <dbReference type="ARBA" id="ARBA00022777"/>
    </source>
</evidence>
<protein>
    <recommendedName>
        <fullName evidence="1">non-specific serine/threonine protein kinase</fullName>
        <ecNumber evidence="1">2.7.11.1</ecNumber>
    </recommendedName>
</protein>
<dbReference type="PROSITE" id="PS00108">
    <property type="entry name" value="PROTEIN_KINASE_ST"/>
    <property type="match status" value="1"/>
</dbReference>
<comment type="catalytic activity">
    <reaction evidence="8">
        <text>L-seryl-[protein] + ATP = O-phospho-L-seryl-[protein] + ADP + H(+)</text>
        <dbReference type="Rhea" id="RHEA:17989"/>
        <dbReference type="Rhea" id="RHEA-COMP:9863"/>
        <dbReference type="Rhea" id="RHEA-COMP:11604"/>
        <dbReference type="ChEBI" id="CHEBI:15378"/>
        <dbReference type="ChEBI" id="CHEBI:29999"/>
        <dbReference type="ChEBI" id="CHEBI:30616"/>
        <dbReference type="ChEBI" id="CHEBI:83421"/>
        <dbReference type="ChEBI" id="CHEBI:456216"/>
        <dbReference type="EC" id="2.7.11.1"/>
    </reaction>
</comment>
<sequence>MSTEEVTMPETADGGEQRILAGRYAIGEFIGQGGMATVYRGTDTKLGRQVAIKVMKADLAGDDQFRSRFRQEAQSASRMAHPTVVRVFDAGDDLIQTAEGPKRLPFIVMEYVEGHNLRQLLTESQLSLAEACRVVDSVLTALEYSHRAGIVHRDIKPANIMVTQNGQVKVMDFGIARAVSETSSTLQQTTAILGTAAYFSPEQAKGEAIDARTDLYSTGVLLYELLTGDVPFRGDTAVAVAYQHVSERPKPPSERKSDVPPELDRVVLYALAKDRAKRFQSASEFREALRTAASGKMPKLAVPTQQDTVLFSGGEEVSESDLALRQLAEGGGGSRTQSRPPVMWTWAAILTIGAVIIAVVFWLVTLAPKQFLPDAAREVPSLVDMDRADAIKALQDLDLIALTVEQTDEKVAADKIVSTDPAAGSVLEPGDSVTLYISTGPESAKIPAIDRMSVEEYTEAIQALGLSVSLVTEVDDPVEAKGRVLSVSPEPGTEQRSGTSVAITVSSGNVTVPDVMNTPQEVARSLLSGLGLKLNMIGSTTAESGCIVQAGYPIIAQSAVGTQPQGTEVNISYCAG</sequence>
<keyword evidence="14" id="KW-1185">Reference proteome</keyword>
<keyword evidence="10" id="KW-0472">Membrane</keyword>
<dbReference type="NCBIfam" id="NF033483">
    <property type="entry name" value="PknB_PASTA_kin"/>
    <property type="match status" value="1"/>
</dbReference>
<dbReference type="GO" id="GO:0016301">
    <property type="term" value="F:kinase activity"/>
    <property type="evidence" value="ECO:0007669"/>
    <property type="project" value="UniProtKB-KW"/>
</dbReference>
<evidence type="ECO:0000313" key="14">
    <source>
        <dbReference type="Proteomes" id="UP000831775"/>
    </source>
</evidence>
<keyword evidence="10" id="KW-0812">Transmembrane</keyword>
<evidence type="ECO:0000256" key="4">
    <source>
        <dbReference type="ARBA" id="ARBA00022741"/>
    </source>
</evidence>
<evidence type="ECO:0000256" key="1">
    <source>
        <dbReference type="ARBA" id="ARBA00012513"/>
    </source>
</evidence>
<dbReference type="PANTHER" id="PTHR43289">
    <property type="entry name" value="MITOGEN-ACTIVATED PROTEIN KINASE KINASE KINASE 20-RELATED"/>
    <property type="match status" value="1"/>
</dbReference>
<dbReference type="Proteomes" id="UP000831775">
    <property type="component" value="Chromosome"/>
</dbReference>
<accession>A0ABY4FSX4</accession>
<evidence type="ECO:0000256" key="8">
    <source>
        <dbReference type="ARBA" id="ARBA00048679"/>
    </source>
</evidence>
<dbReference type="PROSITE" id="PS51178">
    <property type="entry name" value="PASTA"/>
    <property type="match status" value="2"/>
</dbReference>
<dbReference type="InterPro" id="IPR008271">
    <property type="entry name" value="Ser/Thr_kinase_AS"/>
</dbReference>